<dbReference type="Proteomes" id="UP000805193">
    <property type="component" value="Unassembled WGS sequence"/>
</dbReference>
<evidence type="ECO:0000313" key="1">
    <source>
        <dbReference type="EMBL" id="KAG0430385.1"/>
    </source>
</evidence>
<comment type="caution">
    <text evidence="1">The sequence shown here is derived from an EMBL/GenBank/DDBJ whole genome shotgun (WGS) entry which is preliminary data.</text>
</comment>
<protein>
    <submittedName>
        <fullName evidence="1">Uncharacterized protein</fullName>
    </submittedName>
</protein>
<reference evidence="1 2" key="1">
    <citation type="journal article" date="2020" name="Cell">
        <title>Large-Scale Comparative Analyses of Tick Genomes Elucidate Their Genetic Diversity and Vector Capacities.</title>
        <authorList>
            <consortium name="Tick Genome and Microbiome Consortium (TIGMIC)"/>
            <person name="Jia N."/>
            <person name="Wang J."/>
            <person name="Shi W."/>
            <person name="Du L."/>
            <person name="Sun Y."/>
            <person name="Zhan W."/>
            <person name="Jiang J.F."/>
            <person name="Wang Q."/>
            <person name="Zhang B."/>
            <person name="Ji P."/>
            <person name="Bell-Sakyi L."/>
            <person name="Cui X.M."/>
            <person name="Yuan T.T."/>
            <person name="Jiang B.G."/>
            <person name="Yang W.F."/>
            <person name="Lam T.T."/>
            <person name="Chang Q.C."/>
            <person name="Ding S.J."/>
            <person name="Wang X.J."/>
            <person name="Zhu J.G."/>
            <person name="Ruan X.D."/>
            <person name="Zhao L."/>
            <person name="Wei J.T."/>
            <person name="Ye R.Z."/>
            <person name="Que T.C."/>
            <person name="Du C.H."/>
            <person name="Zhou Y.H."/>
            <person name="Cheng J.X."/>
            <person name="Dai P.F."/>
            <person name="Guo W.B."/>
            <person name="Han X.H."/>
            <person name="Huang E.J."/>
            <person name="Li L.F."/>
            <person name="Wei W."/>
            <person name="Gao Y.C."/>
            <person name="Liu J.Z."/>
            <person name="Shao H.Z."/>
            <person name="Wang X."/>
            <person name="Wang C.C."/>
            <person name="Yang T.C."/>
            <person name="Huo Q.B."/>
            <person name="Li W."/>
            <person name="Chen H.Y."/>
            <person name="Chen S.E."/>
            <person name="Zhou L.G."/>
            <person name="Ni X.B."/>
            <person name="Tian J.H."/>
            <person name="Sheng Y."/>
            <person name="Liu T."/>
            <person name="Pan Y.S."/>
            <person name="Xia L.Y."/>
            <person name="Li J."/>
            <person name="Zhao F."/>
            <person name="Cao W.C."/>
        </authorList>
    </citation>
    <scope>NUCLEOTIDE SEQUENCE [LARGE SCALE GENOMIC DNA]</scope>
    <source>
        <strain evidence="1">Iper-2018</strain>
    </source>
</reference>
<accession>A0AC60QB73</accession>
<dbReference type="EMBL" id="JABSTQ010009330">
    <property type="protein sequence ID" value="KAG0430385.1"/>
    <property type="molecule type" value="Genomic_DNA"/>
</dbReference>
<proteinExistence type="predicted"/>
<evidence type="ECO:0000313" key="2">
    <source>
        <dbReference type="Proteomes" id="UP000805193"/>
    </source>
</evidence>
<keyword evidence="2" id="KW-1185">Reference proteome</keyword>
<organism evidence="1 2">
    <name type="scientific">Ixodes persulcatus</name>
    <name type="common">Taiga tick</name>
    <dbReference type="NCBI Taxonomy" id="34615"/>
    <lineage>
        <taxon>Eukaryota</taxon>
        <taxon>Metazoa</taxon>
        <taxon>Ecdysozoa</taxon>
        <taxon>Arthropoda</taxon>
        <taxon>Chelicerata</taxon>
        <taxon>Arachnida</taxon>
        <taxon>Acari</taxon>
        <taxon>Parasitiformes</taxon>
        <taxon>Ixodida</taxon>
        <taxon>Ixodoidea</taxon>
        <taxon>Ixodidae</taxon>
        <taxon>Ixodinae</taxon>
        <taxon>Ixodes</taxon>
    </lineage>
</organism>
<gene>
    <name evidence="1" type="ORF">HPB47_022738</name>
</gene>
<sequence length="421" mass="44329">MLLDYVLTLVCSEVVHPPSTAHGGRGGAEAPGWSVWDFPSWSPPVAGGCWTFWFRRLPDRLTTSPSSTAASSYRDTWVQLHQHGASDSLRACGGDCQMLGTLTFLFFGLVCCDNGRGPEHSASFTVSADLFVRLDGGPAQRAAHWEALGPHRPQHRPAPPPAGFISHHQHSSVIYTSSSFPCTYHLIIIIARRGTAGLHAVSRSQQVEVNVYVDQVLESAGPGLALGGRRWRSRRHTRRGRNSHPLQPGCCQSGGGKHRVPGQPSAEAPDGVRVLSRVVHAPWPDDVAVLAAGPAPVEQGPVVGAVAGIVVAAPDKIGLWGADAACLPHLQQLRSGSLWPPGPPRTALSPLGSTSPESPGGTRDDRSRGRHSTASAGLFVAARLARWTPESAVPASHLGRGTSCAASVADCASTATGTPDM</sequence>
<name>A0AC60QB73_IXOPE</name>